<dbReference type="InterPro" id="IPR002347">
    <property type="entry name" value="SDR_fam"/>
</dbReference>
<dbReference type="PANTHER" id="PTHR24321:SF8">
    <property type="entry name" value="ESTRADIOL 17-BETA-DEHYDROGENASE 8-RELATED"/>
    <property type="match status" value="1"/>
</dbReference>
<dbReference type="GO" id="GO:0047936">
    <property type="term" value="F:glucose 1-dehydrogenase [NAD(P)+] activity"/>
    <property type="evidence" value="ECO:0007669"/>
    <property type="project" value="UniProtKB-EC"/>
</dbReference>
<protein>
    <submittedName>
        <fullName evidence="3">Glucose 1-dehydrogenase</fullName>
        <ecNumber evidence="3">1.1.1.47</ecNumber>
    </submittedName>
</protein>
<dbReference type="SUPFAM" id="SSF51735">
    <property type="entry name" value="NAD(P)-binding Rossmann-fold domains"/>
    <property type="match status" value="1"/>
</dbReference>
<dbReference type="RefSeq" id="WP_270037270.1">
    <property type="nucleotide sequence ID" value="NZ_JAPDOD010000001.1"/>
</dbReference>
<accession>A0A9X3MLZ7</accession>
<dbReference type="NCBIfam" id="NF005559">
    <property type="entry name" value="PRK07231.1"/>
    <property type="match status" value="1"/>
</dbReference>
<dbReference type="PANTHER" id="PTHR24321">
    <property type="entry name" value="DEHYDROGENASES, SHORT CHAIN"/>
    <property type="match status" value="1"/>
</dbReference>
<evidence type="ECO:0000313" key="4">
    <source>
        <dbReference type="Proteomes" id="UP001149140"/>
    </source>
</evidence>
<comment type="similarity">
    <text evidence="1">Belongs to the short-chain dehydrogenases/reductases (SDR) family.</text>
</comment>
<dbReference type="InterPro" id="IPR036291">
    <property type="entry name" value="NAD(P)-bd_dom_sf"/>
</dbReference>
<dbReference type="EMBL" id="JAPDOD010000001">
    <property type="protein sequence ID" value="MDA0158679.1"/>
    <property type="molecule type" value="Genomic_DNA"/>
</dbReference>
<name>A0A9X3MLZ7_9ACTN</name>
<dbReference type="PRINTS" id="PR00081">
    <property type="entry name" value="GDHRDH"/>
</dbReference>
<evidence type="ECO:0000256" key="2">
    <source>
        <dbReference type="ARBA" id="ARBA00023002"/>
    </source>
</evidence>
<organism evidence="3 4">
    <name type="scientific">Solirubrobacter ginsenosidimutans</name>
    <dbReference type="NCBI Taxonomy" id="490573"/>
    <lineage>
        <taxon>Bacteria</taxon>
        <taxon>Bacillati</taxon>
        <taxon>Actinomycetota</taxon>
        <taxon>Thermoleophilia</taxon>
        <taxon>Solirubrobacterales</taxon>
        <taxon>Solirubrobacteraceae</taxon>
        <taxon>Solirubrobacter</taxon>
    </lineage>
</organism>
<dbReference type="AlphaFoldDB" id="A0A9X3MLZ7"/>
<gene>
    <name evidence="3" type="ORF">OM076_00260</name>
</gene>
<dbReference type="PROSITE" id="PS00061">
    <property type="entry name" value="ADH_SHORT"/>
    <property type="match status" value="1"/>
</dbReference>
<sequence length="262" mass="26666">MTGRFAGKVVIVTGAGTGLGLAAALRLAREGADLSLVDVNGDALASAGAAVRAEAPDARISLTTADVSAEDEVAAYVEETIAELGRIDGLYNNAGIEGKQDPVEAYGAEMLDKVLAVNVKGVLYGMKHTLSHFKAQGSGAIVNAASVGGIRAVPNLVAYVASKHAVAGMTKQAAIEYGEYGVRVNAVAPGAILTDMVKGSLIQIAGEDGWEEAGAAFVSVNPMKRFGQPDEVAALVAFLLSDDASFVNGTVIAIDGGQSQAY</sequence>
<keyword evidence="4" id="KW-1185">Reference proteome</keyword>
<dbReference type="Proteomes" id="UP001149140">
    <property type="component" value="Unassembled WGS sequence"/>
</dbReference>
<dbReference type="InterPro" id="IPR020904">
    <property type="entry name" value="Sc_DH/Rdtase_CS"/>
</dbReference>
<dbReference type="Pfam" id="PF13561">
    <property type="entry name" value="adh_short_C2"/>
    <property type="match status" value="1"/>
</dbReference>
<dbReference type="Gene3D" id="3.40.50.720">
    <property type="entry name" value="NAD(P)-binding Rossmann-like Domain"/>
    <property type="match status" value="1"/>
</dbReference>
<comment type="caution">
    <text evidence="3">The sequence shown here is derived from an EMBL/GenBank/DDBJ whole genome shotgun (WGS) entry which is preliminary data.</text>
</comment>
<dbReference type="PRINTS" id="PR00080">
    <property type="entry name" value="SDRFAMILY"/>
</dbReference>
<keyword evidence="2 3" id="KW-0560">Oxidoreductase</keyword>
<dbReference type="EC" id="1.1.1.47" evidence="3"/>
<evidence type="ECO:0000256" key="1">
    <source>
        <dbReference type="ARBA" id="ARBA00006484"/>
    </source>
</evidence>
<evidence type="ECO:0000313" key="3">
    <source>
        <dbReference type="EMBL" id="MDA0158679.1"/>
    </source>
</evidence>
<reference evidence="3" key="1">
    <citation type="submission" date="2022-10" db="EMBL/GenBank/DDBJ databases">
        <title>The WGS of Solirubrobacter ginsenosidimutans DSM 21036.</title>
        <authorList>
            <person name="Jiang Z."/>
        </authorList>
    </citation>
    <scope>NUCLEOTIDE SEQUENCE</scope>
    <source>
        <strain evidence="3">DSM 21036</strain>
    </source>
</reference>
<dbReference type="FunFam" id="3.40.50.720:FF:000084">
    <property type="entry name" value="Short-chain dehydrogenase reductase"/>
    <property type="match status" value="1"/>
</dbReference>
<proteinExistence type="inferred from homology"/>